<dbReference type="GO" id="GO:0047475">
    <property type="term" value="F:phenylacetate-CoA ligase activity"/>
    <property type="evidence" value="ECO:0007669"/>
    <property type="project" value="UniProtKB-EC"/>
</dbReference>
<dbReference type="GeneID" id="86893906"/>
<reference evidence="2 4" key="1">
    <citation type="submission" date="2019-09" db="EMBL/GenBank/DDBJ databases">
        <title>Butyricimonas paravirosa DSM 105722 (=214-4 = JCM 18677 = CCUG 65563).</title>
        <authorList>
            <person name="Le Roy T."/>
            <person name="Cani P.D."/>
        </authorList>
    </citation>
    <scope>NUCLEOTIDE SEQUENCE [LARGE SCALE GENOMIC DNA]</scope>
    <source>
        <strain evidence="2 4">DSM 105722</strain>
    </source>
</reference>
<reference evidence="1 3" key="2">
    <citation type="submission" date="2020-03" db="EMBL/GenBank/DDBJ databases">
        <title>Genomic Encyclopedia of Type Strains, Phase IV (KMG-IV): sequencing the most valuable type-strain genomes for metagenomic binning, comparative biology and taxonomic classification.</title>
        <authorList>
            <person name="Goeker M."/>
        </authorList>
    </citation>
    <scope>NUCLEOTIDE SEQUENCE [LARGE SCALE GENOMIC DNA]</scope>
    <source>
        <strain evidence="1 3">DSM 105722</strain>
    </source>
</reference>
<gene>
    <name evidence="2" type="ORF">F1644_21385</name>
    <name evidence="1" type="ORF">GGR15_002681</name>
</gene>
<dbReference type="EC" id="6.2.1.30" evidence="1"/>
<dbReference type="PANTHER" id="PTHR36932">
    <property type="entry name" value="CAPSULAR POLYSACCHARIDE BIOSYNTHESIS PROTEIN"/>
    <property type="match status" value="1"/>
</dbReference>
<evidence type="ECO:0000313" key="4">
    <source>
        <dbReference type="Proteomes" id="UP001302374"/>
    </source>
</evidence>
<accession>A0A7X5YFU3</accession>
<keyword evidence="1" id="KW-0436">Ligase</keyword>
<dbReference type="EMBL" id="CP043839">
    <property type="protein sequence ID" value="WOF14650.1"/>
    <property type="molecule type" value="Genomic_DNA"/>
</dbReference>
<dbReference type="Proteomes" id="UP000576368">
    <property type="component" value="Unassembled WGS sequence"/>
</dbReference>
<sequence>MNKILESFYFRMPLFMQNMGISVYGYFWKKHRLGGIFLPEVKAAREREFYTYEQWKGYQTKVLRKLLIHAFDSVPFYGERYRSLGIDRSFLANIKLEELKLLPYTTKEDFRKYGDSTMLSSKLLKGNFEHSSGSTGTPVHIYMPDYVAQTFSALMENRVRNWAGVDYRTPRGMVGGRRIIPDSHMEPPFYRYNFVEKQTYFSAYHISEQTIGDYLNGIIENKVEWMTGYAMSNYFIADFIRKTGLKAPQLTAVITSSEKLTEKMREVISAVFGCKVFDSYSGCEACGLISESAEGELLVSPDAGIMEFINEDGNEVSNGEVGEIVSTGLINFDQPLIRYRIGDMVRIAKDQSLKTKHQMTKIDEIIGRVEDVVVGVDGRKMVRFHGLFIGIKGLVQSQLVQLTYTDFEIKLIVEKLFYNKNEAEAIISQRLESQIGKVAVKFDYVSVLPAGKNGKVKAVISNVVK</sequence>
<keyword evidence="4" id="KW-1185">Reference proteome</keyword>
<dbReference type="PANTHER" id="PTHR36932:SF1">
    <property type="entry name" value="CAPSULAR POLYSACCHARIDE BIOSYNTHESIS PROTEIN"/>
    <property type="match status" value="1"/>
</dbReference>
<organism evidence="1 3">
    <name type="scientific">Butyricimonas paravirosa</name>
    <dbReference type="NCBI Taxonomy" id="1472417"/>
    <lineage>
        <taxon>Bacteria</taxon>
        <taxon>Pseudomonadati</taxon>
        <taxon>Bacteroidota</taxon>
        <taxon>Bacteroidia</taxon>
        <taxon>Bacteroidales</taxon>
        <taxon>Odoribacteraceae</taxon>
        <taxon>Butyricimonas</taxon>
    </lineage>
</organism>
<name>A0A7X5YFU3_9BACT</name>
<protein>
    <submittedName>
        <fullName evidence="2">Phenylacetate--CoA ligase family protein</fullName>
    </submittedName>
    <submittedName>
        <fullName evidence="1">Phenylacetate-CoA ligase</fullName>
        <ecNumber evidence="1">6.2.1.30</ecNumber>
    </submittedName>
</protein>
<dbReference type="Gene3D" id="3.40.50.12780">
    <property type="entry name" value="N-terminal domain of ligase-like"/>
    <property type="match status" value="1"/>
</dbReference>
<dbReference type="Proteomes" id="UP001302374">
    <property type="component" value="Chromosome"/>
</dbReference>
<evidence type="ECO:0000313" key="2">
    <source>
        <dbReference type="EMBL" id="WOF14650.1"/>
    </source>
</evidence>
<dbReference type="EMBL" id="JAATLI010000009">
    <property type="protein sequence ID" value="NJC19051.1"/>
    <property type="molecule type" value="Genomic_DNA"/>
</dbReference>
<dbReference type="AlphaFoldDB" id="A0A7X5YFU3"/>
<dbReference type="InterPro" id="IPR053158">
    <property type="entry name" value="CapK_Type1_Caps_Biosynth"/>
</dbReference>
<evidence type="ECO:0000313" key="1">
    <source>
        <dbReference type="EMBL" id="NJC19051.1"/>
    </source>
</evidence>
<dbReference type="InterPro" id="IPR042099">
    <property type="entry name" value="ANL_N_sf"/>
</dbReference>
<evidence type="ECO:0000313" key="3">
    <source>
        <dbReference type="Proteomes" id="UP000576368"/>
    </source>
</evidence>
<dbReference type="SUPFAM" id="SSF56801">
    <property type="entry name" value="Acetyl-CoA synthetase-like"/>
    <property type="match status" value="1"/>
</dbReference>
<proteinExistence type="predicted"/>
<dbReference type="RefSeq" id="WP_118305027.1">
    <property type="nucleotide sequence ID" value="NZ_BMPA01000009.1"/>
</dbReference>